<feature type="transmembrane region" description="Helical" evidence="1">
    <location>
        <begin position="65"/>
        <end position="86"/>
    </location>
</feature>
<evidence type="ECO:0000313" key="2">
    <source>
        <dbReference type="EMBL" id="PWE87405.1"/>
    </source>
</evidence>
<keyword evidence="1" id="KW-0812">Transmembrane</keyword>
<keyword evidence="1" id="KW-1133">Transmembrane helix</keyword>
<name>A0A2V1JV71_EUBRA</name>
<reference evidence="2 3" key="1">
    <citation type="submission" date="2014-09" db="EMBL/GenBank/DDBJ databases">
        <title>Butyrate-producing bacteria isolated from human gut.</title>
        <authorList>
            <person name="Zhang Q."/>
            <person name="Zhao L."/>
        </authorList>
    </citation>
    <scope>NUCLEOTIDE SEQUENCE [LARGE SCALE GENOMIC DNA]</scope>
    <source>
        <strain evidence="2 3">21</strain>
    </source>
</reference>
<keyword evidence="3" id="KW-1185">Reference proteome</keyword>
<protein>
    <submittedName>
        <fullName evidence="2">Uncharacterized protein</fullName>
    </submittedName>
</protein>
<gene>
    <name evidence="2" type="ORF">LG34_04125</name>
</gene>
<feature type="transmembrane region" description="Helical" evidence="1">
    <location>
        <begin position="7"/>
        <end position="26"/>
    </location>
</feature>
<dbReference type="AlphaFoldDB" id="A0A2V1JV71"/>
<dbReference type="EMBL" id="JRFU01000044">
    <property type="protein sequence ID" value="PWE87405.1"/>
    <property type="molecule type" value="Genomic_DNA"/>
</dbReference>
<keyword evidence="1" id="KW-0472">Membrane</keyword>
<evidence type="ECO:0000313" key="3">
    <source>
        <dbReference type="Proteomes" id="UP000245288"/>
    </source>
</evidence>
<comment type="caution">
    <text evidence="2">The sequence shown here is derived from an EMBL/GenBank/DDBJ whole genome shotgun (WGS) entry which is preliminary data.</text>
</comment>
<proteinExistence type="predicted"/>
<evidence type="ECO:0000256" key="1">
    <source>
        <dbReference type="SAM" id="Phobius"/>
    </source>
</evidence>
<dbReference type="RefSeq" id="WP_109214981.1">
    <property type="nucleotide sequence ID" value="NZ_CAJLEE010000119.1"/>
</dbReference>
<sequence>MKKKPFNWGTYITLIGVVVIFFIIFTDTIDTIYILPVLGAICLVYGIFGLVQSRGSNEAGLSQRSMLQLILGAFVIFIGMVEALHLNLTQRFWDIFLIIIVIVIAIWMFLRKRK</sequence>
<dbReference type="OrthoDB" id="9927192at2"/>
<feature type="transmembrane region" description="Helical" evidence="1">
    <location>
        <begin position="92"/>
        <end position="110"/>
    </location>
</feature>
<dbReference type="Proteomes" id="UP000245288">
    <property type="component" value="Unassembled WGS sequence"/>
</dbReference>
<accession>A0A2V1JV71</accession>
<feature type="transmembrane region" description="Helical" evidence="1">
    <location>
        <begin position="32"/>
        <end position="53"/>
    </location>
</feature>
<organism evidence="2 3">
    <name type="scientific">Eubacterium ramulus</name>
    <dbReference type="NCBI Taxonomy" id="39490"/>
    <lineage>
        <taxon>Bacteria</taxon>
        <taxon>Bacillati</taxon>
        <taxon>Bacillota</taxon>
        <taxon>Clostridia</taxon>
        <taxon>Eubacteriales</taxon>
        <taxon>Eubacteriaceae</taxon>
        <taxon>Eubacterium</taxon>
    </lineage>
</organism>